<organism evidence="1 2">
    <name type="scientific">Microbacterium oleivorans</name>
    <dbReference type="NCBI Taxonomy" id="273677"/>
    <lineage>
        <taxon>Bacteria</taxon>
        <taxon>Bacillati</taxon>
        <taxon>Actinomycetota</taxon>
        <taxon>Actinomycetes</taxon>
        <taxon>Micrococcales</taxon>
        <taxon>Microbacteriaceae</taxon>
        <taxon>Microbacterium</taxon>
    </lineage>
</organism>
<reference evidence="1 2" key="1">
    <citation type="submission" date="2020-06" db="EMBL/GenBank/DDBJ databases">
        <authorList>
            <person name="Jo H."/>
        </authorList>
    </citation>
    <scope>NUCLEOTIDE SEQUENCE [LARGE SCALE GENOMIC DNA]</scope>
    <source>
        <strain evidence="1 2">I46</strain>
    </source>
</reference>
<dbReference type="Pfam" id="PF10094">
    <property type="entry name" value="DUF2332"/>
    <property type="match status" value="1"/>
</dbReference>
<proteinExistence type="predicted"/>
<dbReference type="EMBL" id="CP058316">
    <property type="protein sequence ID" value="QLD10852.1"/>
    <property type="molecule type" value="Genomic_DNA"/>
</dbReference>
<dbReference type="AlphaFoldDB" id="A0A7D5EU74"/>
<accession>A0A7D5EU74</accession>
<dbReference type="Proteomes" id="UP000509638">
    <property type="component" value="Chromosome"/>
</dbReference>
<name>A0A7D5EU74_9MICO</name>
<evidence type="ECO:0000313" key="1">
    <source>
        <dbReference type="EMBL" id="QLD10852.1"/>
    </source>
</evidence>
<protein>
    <submittedName>
        <fullName evidence="1">DUF2332 domain-containing protein</fullName>
    </submittedName>
</protein>
<dbReference type="RefSeq" id="WP_178010310.1">
    <property type="nucleotide sequence ID" value="NZ_CP058316.1"/>
</dbReference>
<dbReference type="InterPro" id="IPR011200">
    <property type="entry name" value="UCP012608"/>
</dbReference>
<sequence length="331" mass="35581">MPDEISAIVERYRRFAVVEAPGRSDLYAAWASRVAEDPAVQRVLVRLPGMRRQPPLVFAVSRLLGSGDVDAEAWSAWLLENADAVVAECLARSVQTNEPLRCAALLPALSLVDGPIALLEIGASAGLCLYPDRYSYVFTSRDDEVRLDPDDGPSPVVLHCSVRGERMPRVRMPEVVWRAGIDLNPLDVRESRDVDWLAGLVWPGEVGRAERIRAAAGIAAADPPLLRSGDALALLAEVAVQAPADATLVVSTPGVLAHIPRAIRGEVIAAARAAGRWLTIDDPALHDGWRGGIPIGWADGFAVALDGEITAAADPLGRWWEWRPGSETNAP</sequence>
<gene>
    <name evidence="1" type="ORF">HW566_03085</name>
</gene>
<evidence type="ECO:0000313" key="2">
    <source>
        <dbReference type="Proteomes" id="UP000509638"/>
    </source>
</evidence>